<keyword evidence="11" id="KW-0966">Cell projection</keyword>
<dbReference type="Proteomes" id="UP000683436">
    <property type="component" value="Chromosome"/>
</dbReference>
<comment type="similarity">
    <text evidence="3 10">Belongs to the FliL family.</text>
</comment>
<evidence type="ECO:0000313" key="11">
    <source>
        <dbReference type="EMBL" id="QWV18220.1"/>
    </source>
</evidence>
<keyword evidence="7 10" id="KW-0283">Flagellar rotation</keyword>
<evidence type="ECO:0000256" key="10">
    <source>
        <dbReference type="RuleBase" id="RU364125"/>
    </source>
</evidence>
<keyword evidence="8" id="KW-1133">Transmembrane helix</keyword>
<evidence type="ECO:0000256" key="7">
    <source>
        <dbReference type="ARBA" id="ARBA00022779"/>
    </source>
</evidence>
<dbReference type="PANTHER" id="PTHR35091">
    <property type="entry name" value="FLAGELLAR PROTEIN FLIL"/>
    <property type="match status" value="1"/>
</dbReference>
<accession>A0ABX8IWV2</accession>
<evidence type="ECO:0000256" key="4">
    <source>
        <dbReference type="ARBA" id="ARBA00022475"/>
    </source>
</evidence>
<keyword evidence="10" id="KW-0997">Cell inner membrane</keyword>
<evidence type="ECO:0000256" key="9">
    <source>
        <dbReference type="ARBA" id="ARBA00023136"/>
    </source>
</evidence>
<protein>
    <recommendedName>
        <fullName evidence="10">Flagellar protein FliL</fullName>
    </recommendedName>
</protein>
<evidence type="ECO:0000256" key="3">
    <source>
        <dbReference type="ARBA" id="ARBA00008281"/>
    </source>
</evidence>
<dbReference type="PANTHER" id="PTHR35091:SF2">
    <property type="entry name" value="FLAGELLAR PROTEIN FLIL"/>
    <property type="match status" value="1"/>
</dbReference>
<keyword evidence="11" id="KW-0969">Cilium</keyword>
<keyword evidence="6" id="KW-0812">Transmembrane</keyword>
<sequence length="161" mass="17243">MAIHKAGLGSVLITGYAGANSLRSSSVKRIFLLCLALGLALPVLANSPEPEEGAASKTIYYGLVPALVGNYGSDGKLKYYKADIALRVTGSEAEAKVKHHEPLIRNQLVILFSQQTDASLGSVEAKEALRQEALKQVQAVLTQEEGKPLVDDLLFNNLIIQ</sequence>
<dbReference type="Pfam" id="PF03748">
    <property type="entry name" value="FliL"/>
    <property type="match status" value="1"/>
</dbReference>
<keyword evidence="4" id="KW-1003">Cell membrane</keyword>
<name>A0ABX8IWV2_9GAMM</name>
<organism evidence="11 12">
    <name type="scientific">Stutzerimonas zhaodongensis</name>
    <dbReference type="NCBI Taxonomy" id="1176257"/>
    <lineage>
        <taxon>Bacteria</taxon>
        <taxon>Pseudomonadati</taxon>
        <taxon>Pseudomonadota</taxon>
        <taxon>Gammaproteobacteria</taxon>
        <taxon>Pseudomonadales</taxon>
        <taxon>Pseudomonadaceae</taxon>
        <taxon>Stutzerimonas</taxon>
    </lineage>
</organism>
<evidence type="ECO:0000256" key="6">
    <source>
        <dbReference type="ARBA" id="ARBA00022692"/>
    </source>
</evidence>
<evidence type="ECO:0000256" key="5">
    <source>
        <dbReference type="ARBA" id="ARBA00022500"/>
    </source>
</evidence>
<keyword evidence="9 10" id="KW-0472">Membrane</keyword>
<keyword evidence="5 10" id="KW-0145">Chemotaxis</keyword>
<dbReference type="InterPro" id="IPR005503">
    <property type="entry name" value="FliL"/>
</dbReference>
<keyword evidence="12" id="KW-1185">Reference proteome</keyword>
<evidence type="ECO:0000256" key="2">
    <source>
        <dbReference type="ARBA" id="ARBA00004162"/>
    </source>
</evidence>
<reference evidence="11 12" key="1">
    <citation type="submission" date="2021-06" db="EMBL/GenBank/DDBJ databases">
        <title>Microbial metabolic specificity influences pelagic lipid remineralization.</title>
        <authorList>
            <person name="Behrendt L."/>
            <person name="Hunter J.E."/>
            <person name="Alcolombri U."/>
            <person name="Smriga S."/>
            <person name="Mincer T."/>
            <person name="Lowenstein D.P."/>
            <person name="Peaudecerf F.J."/>
            <person name="Fernandez V.I."/>
            <person name="Fredricks H."/>
            <person name="Almblad H."/>
            <person name="Harrison J.J."/>
            <person name="Stocker R."/>
            <person name="Van Mooy B.A.S."/>
        </authorList>
    </citation>
    <scope>NUCLEOTIDE SEQUENCE [LARGE SCALE GENOMIC DNA]</scope>
    <source>
        <strain evidence="11 12">A252</strain>
    </source>
</reference>
<gene>
    <name evidence="11" type="primary">fliL</name>
    <name evidence="11" type="ORF">KQ248_05965</name>
</gene>
<proteinExistence type="inferred from homology"/>
<dbReference type="EMBL" id="CP076683">
    <property type="protein sequence ID" value="QWV18220.1"/>
    <property type="molecule type" value="Genomic_DNA"/>
</dbReference>
<keyword evidence="11" id="KW-0282">Flagellum</keyword>
<comment type="subcellular location">
    <subcellularLocation>
        <location evidence="10">Cell inner membrane</location>
    </subcellularLocation>
    <subcellularLocation>
        <location evidence="2">Cell membrane</location>
        <topology evidence="2">Single-pass membrane protein</topology>
    </subcellularLocation>
</comment>
<evidence type="ECO:0000256" key="8">
    <source>
        <dbReference type="ARBA" id="ARBA00022989"/>
    </source>
</evidence>
<evidence type="ECO:0000256" key="1">
    <source>
        <dbReference type="ARBA" id="ARBA00002254"/>
    </source>
</evidence>
<evidence type="ECO:0000313" key="12">
    <source>
        <dbReference type="Proteomes" id="UP000683436"/>
    </source>
</evidence>
<comment type="function">
    <text evidence="1 10">Controls the rotational direction of flagella during chemotaxis.</text>
</comment>